<dbReference type="InterPro" id="IPR022409">
    <property type="entry name" value="PKD/Chitinase_dom"/>
</dbReference>
<protein>
    <submittedName>
        <fullName evidence="2">PKD domain containing protein</fullName>
    </submittedName>
</protein>
<dbReference type="InterPro" id="IPR035986">
    <property type="entry name" value="PKD_dom_sf"/>
</dbReference>
<dbReference type="InterPro" id="IPR013783">
    <property type="entry name" value="Ig-like_fold"/>
</dbReference>
<evidence type="ECO:0000313" key="3">
    <source>
        <dbReference type="Proteomes" id="UP000000343"/>
    </source>
</evidence>
<keyword evidence="2" id="KW-0614">Plasmid</keyword>
<dbReference type="Pfam" id="PF18911">
    <property type="entry name" value="PKD_4"/>
    <property type="match status" value="1"/>
</dbReference>
<dbReference type="PANTHER" id="PTHR36183:SF2">
    <property type="entry name" value="BETA-GLUCURONIDASE C-TERMINAL DOMAIN-CONTAINING PROTEIN"/>
    <property type="match status" value="1"/>
</dbReference>
<dbReference type="KEGG" id="acm:AciX9_4610"/>
<organism evidence="3">
    <name type="scientific">Granulicella tundricola (strain ATCC BAA-1859 / DSM 23138 / MP5ACTX9)</name>
    <dbReference type="NCBI Taxonomy" id="1198114"/>
    <lineage>
        <taxon>Bacteria</taxon>
        <taxon>Pseudomonadati</taxon>
        <taxon>Acidobacteriota</taxon>
        <taxon>Terriglobia</taxon>
        <taxon>Terriglobales</taxon>
        <taxon>Acidobacteriaceae</taxon>
        <taxon>Granulicella</taxon>
    </lineage>
</organism>
<evidence type="ECO:0000313" key="2">
    <source>
        <dbReference type="EMBL" id="ADW71540.1"/>
    </source>
</evidence>
<dbReference type="Pfam" id="PF16862">
    <property type="entry name" value="Glyco_hydro_79C"/>
    <property type="match status" value="1"/>
</dbReference>
<dbReference type="Gene3D" id="2.60.40.10">
    <property type="entry name" value="Immunoglobulins"/>
    <property type="match status" value="1"/>
</dbReference>
<dbReference type="PROSITE" id="PS50093">
    <property type="entry name" value="PKD"/>
    <property type="match status" value="1"/>
</dbReference>
<dbReference type="SUPFAM" id="SSF49299">
    <property type="entry name" value="PKD domain"/>
    <property type="match status" value="1"/>
</dbReference>
<dbReference type="AlphaFoldDB" id="E8X7V6"/>
<dbReference type="InterPro" id="IPR017853">
    <property type="entry name" value="GH"/>
</dbReference>
<evidence type="ECO:0000259" key="1">
    <source>
        <dbReference type="PROSITE" id="PS50093"/>
    </source>
</evidence>
<dbReference type="SMART" id="SM00089">
    <property type="entry name" value="PKD"/>
    <property type="match status" value="1"/>
</dbReference>
<dbReference type="CDD" id="cd00146">
    <property type="entry name" value="PKD"/>
    <property type="match status" value="1"/>
</dbReference>
<sequence length="881" mass="88325">MRRTKFHLSGGFPATLVCLAVSLVFLFGCSGGGTGSPAAPSLKAPTSNVAGPYTGLAGTAVSFNGSASSDPQGQALSFSWSFGDGTIGTGASPTHAYAMAGTYTISLVVTDTSGLASLAAMTTASITPVADFSLNASPQSLSLAGGTSTTLNVTAEALNGFSGPVTVTVSGLPAGVTQTSTSYILTPGVPLMVQLRANTAVASAIMPFTVTATSGSLTHTEQVTLTTGTSADYSIISSTPALSIVPGSTQIMTVTATAVNGFNGAVMGSLSGLPAGVSASPASFALPLGTAVPVTVTAASAGLTAGNSVLTVLTSSSTATHNLPVTVNVGSQLQSIVLSTPASLSVPPGGSAIFDAITYGVGGYQGPVNIQVSGQPAGVTATPSSFTVNLSPVGIGSGEVKLTGASSLTNGTAPFTVTATVGTQTQQNDVVLTTAPANVVAATVNPAAPGTAFPPYFIGFSLPQVTLEELAGTGATTYPSFINLLANLQQYVGSPSIRTGLPTGTAAVLGPLTNAATFTANGVTTKPSYILGTSATYNPGQAASELAQAIAAVGSAQIKGVELDNEPDLYVRNGYRPTNWTYTDFLTETAGYQATMAPYLTQPQLVVSAESGRTWDPGIPALMTQLSGQISIFTAHLYALEACDTTPTIPQLMEDLSIARYFSRYGALVKTLNPVPVRVGEVNTVACGGFAGVSDTMAAALWVVDMAFEAKAGGAAGFNLHSNGTITGGPLPYDIAYSNNGSLTVHAPFYGVLFLAQAIQNDASPLPVAITQTAGNVKVWATIDAAGTLRVAVLEKDLDGPAQSKTVMLDLGTYGEPGTLTALTAPSLSATSGITIGGQTFDGTSDGQLTGPVVSTQVTPVNGVYTITVNDGTAAMLTVAR</sequence>
<dbReference type="InterPro" id="IPR013780">
    <property type="entry name" value="Glyco_hydro_b"/>
</dbReference>
<feature type="domain" description="PKD" evidence="1">
    <location>
        <begin position="44"/>
        <end position="117"/>
    </location>
</feature>
<dbReference type="HOGENOM" id="CLU_326730_0_0_0"/>
<dbReference type="InterPro" id="IPR031728">
    <property type="entry name" value="GlcAase_C"/>
</dbReference>
<dbReference type="PROSITE" id="PS51257">
    <property type="entry name" value="PROKAR_LIPOPROTEIN"/>
    <property type="match status" value="1"/>
</dbReference>
<dbReference type="InterPro" id="IPR000601">
    <property type="entry name" value="PKD_dom"/>
</dbReference>
<dbReference type="InterPro" id="IPR052974">
    <property type="entry name" value="GH79_Enzymes"/>
</dbReference>
<dbReference type="Gene3D" id="3.20.20.80">
    <property type="entry name" value="Glycosidases"/>
    <property type="match status" value="1"/>
</dbReference>
<dbReference type="EMBL" id="CP002485">
    <property type="protein sequence ID" value="ADW71540.1"/>
    <property type="molecule type" value="Genomic_DNA"/>
</dbReference>
<name>E8X7V6_GRATM</name>
<dbReference type="Gene3D" id="2.60.40.1180">
    <property type="entry name" value="Golgi alpha-mannosidase II"/>
    <property type="match status" value="1"/>
</dbReference>
<geneLocation type="plasmid" evidence="2 3">
    <name>pACIX905</name>
</geneLocation>
<dbReference type="SUPFAM" id="SSF51445">
    <property type="entry name" value="(Trans)glycosidases"/>
    <property type="match status" value="1"/>
</dbReference>
<keyword evidence="3" id="KW-1185">Reference proteome</keyword>
<gene>
    <name evidence="2" type="ordered locus">AciX9_4610</name>
</gene>
<dbReference type="PANTHER" id="PTHR36183">
    <property type="entry name" value="BETA-GLUCURONIDASE"/>
    <property type="match status" value="1"/>
</dbReference>
<reference evidence="3" key="1">
    <citation type="submission" date="2011-01" db="EMBL/GenBank/DDBJ databases">
        <title>Complete sequence of plasmid5 of Acidobacterium sp. MP5ACTX9.</title>
        <authorList>
            <consortium name="US DOE Joint Genome Institute"/>
            <person name="Lucas S."/>
            <person name="Copeland A."/>
            <person name="Lapidus A."/>
            <person name="Cheng J.-F."/>
            <person name="Goodwin L."/>
            <person name="Pitluck S."/>
            <person name="Teshima H."/>
            <person name="Detter J.C."/>
            <person name="Han C."/>
            <person name="Tapia R."/>
            <person name="Land M."/>
            <person name="Hauser L."/>
            <person name="Kyrpides N."/>
            <person name="Ivanova N."/>
            <person name="Ovchinnikova G."/>
            <person name="Pagani I."/>
            <person name="Rawat S.R."/>
            <person name="Mannisto M."/>
            <person name="Haggblom M.M."/>
            <person name="Woyke T."/>
        </authorList>
    </citation>
    <scope>NUCLEOTIDE SEQUENCE [LARGE SCALE GENOMIC DNA]</scope>
    <source>
        <strain evidence="3">MP5ACTX9</strain>
        <plasmid evidence="3">Plasmid pACIX905</plasmid>
    </source>
</reference>
<proteinExistence type="predicted"/>
<dbReference type="Proteomes" id="UP000000343">
    <property type="component" value="Plasmid pACIX905"/>
</dbReference>
<accession>E8X7V6</accession>